<reference evidence="1" key="1">
    <citation type="submission" date="2021-01" db="EMBL/GenBank/DDBJ databases">
        <title>Adiantum capillus-veneris genome.</title>
        <authorList>
            <person name="Fang Y."/>
            <person name="Liao Q."/>
        </authorList>
    </citation>
    <scope>NUCLEOTIDE SEQUENCE</scope>
    <source>
        <strain evidence="1">H3</strain>
        <tissue evidence="1">Leaf</tissue>
    </source>
</reference>
<sequence>MAESMHLIIEGYLFCRKVLNAGKSKRFLDVVDSILPRAETSRLLELGLLELETYSLSGHTTVEVKVRMHDLIRNLGYQMAVTWKCTATTYMPTCMQGLVNVDDEIWRDVKWL</sequence>
<keyword evidence="2" id="KW-1185">Reference proteome</keyword>
<comment type="caution">
    <text evidence="1">The sequence shown here is derived from an EMBL/GenBank/DDBJ whole genome shotgun (WGS) entry which is preliminary data.</text>
</comment>
<organism evidence="1 2">
    <name type="scientific">Adiantum capillus-veneris</name>
    <name type="common">Maidenhair fern</name>
    <dbReference type="NCBI Taxonomy" id="13818"/>
    <lineage>
        <taxon>Eukaryota</taxon>
        <taxon>Viridiplantae</taxon>
        <taxon>Streptophyta</taxon>
        <taxon>Embryophyta</taxon>
        <taxon>Tracheophyta</taxon>
        <taxon>Polypodiopsida</taxon>
        <taxon>Polypodiidae</taxon>
        <taxon>Polypodiales</taxon>
        <taxon>Pteridineae</taxon>
        <taxon>Pteridaceae</taxon>
        <taxon>Vittarioideae</taxon>
        <taxon>Adiantum</taxon>
    </lineage>
</organism>
<evidence type="ECO:0000313" key="1">
    <source>
        <dbReference type="EMBL" id="KAI5060143.1"/>
    </source>
</evidence>
<evidence type="ECO:0000313" key="2">
    <source>
        <dbReference type="Proteomes" id="UP000886520"/>
    </source>
</evidence>
<protein>
    <submittedName>
        <fullName evidence="1">Uncharacterized protein</fullName>
    </submittedName>
</protein>
<name>A0A9D4Z2T7_ADICA</name>
<dbReference type="AlphaFoldDB" id="A0A9D4Z2T7"/>
<gene>
    <name evidence="1" type="ORF">GOP47_0024563</name>
</gene>
<proteinExistence type="predicted"/>
<accession>A0A9D4Z2T7</accession>
<dbReference type="EMBL" id="JABFUD020000024">
    <property type="protein sequence ID" value="KAI5060143.1"/>
    <property type="molecule type" value="Genomic_DNA"/>
</dbReference>
<dbReference type="Proteomes" id="UP000886520">
    <property type="component" value="Chromosome 24"/>
</dbReference>